<dbReference type="Pfam" id="PF00536">
    <property type="entry name" value="SAM_1"/>
    <property type="match status" value="1"/>
</dbReference>
<proteinExistence type="predicted"/>
<dbReference type="Proteomes" id="UP000507470">
    <property type="component" value="Unassembled WGS sequence"/>
</dbReference>
<dbReference type="OrthoDB" id="6131538at2759"/>
<organism evidence="5 6">
    <name type="scientific">Mytilus coruscus</name>
    <name type="common">Sea mussel</name>
    <dbReference type="NCBI Taxonomy" id="42192"/>
    <lineage>
        <taxon>Eukaryota</taxon>
        <taxon>Metazoa</taxon>
        <taxon>Spiralia</taxon>
        <taxon>Lophotrochozoa</taxon>
        <taxon>Mollusca</taxon>
        <taxon>Bivalvia</taxon>
        <taxon>Autobranchia</taxon>
        <taxon>Pteriomorphia</taxon>
        <taxon>Mytilida</taxon>
        <taxon>Mytiloidea</taxon>
        <taxon>Mytilidae</taxon>
        <taxon>Mytilinae</taxon>
        <taxon>Mytilus</taxon>
    </lineage>
</organism>
<sequence length="380" mass="42081">MAQKINIILEELGLESVIPTFETEKIDLQTCMALNDTQLIRLGVNTMGDRLRLNERVRSELSKDDELKESIAGTSDLSSRSQPTSLARGILRQRNILFGKRKNNSKKRSSSLANFDTDDNKAELEGGQSKGKSKKKAKYTNRTWTVTVVCLSNKNADKVPSPTEKDNLFKVGLGSKKIKVHADDTEHDLMDKINSDIVEGLDNETVGFPQLKGCGGIELLKCNQNSRDLQVIDSLSILQNGSLPTFLNEEILNDLFASSDPESICSKNLRIGLDSLGLVRTKRSTTLTLKTVIGLLRPVFSEDGTNSRVFENATYSAFMRYLRVVASGRRTTLSLQHILEFVTGASEEPVLGFVQHPSIIFVQVREDLTFIPTANTCGIV</sequence>
<evidence type="ECO:0000313" key="5">
    <source>
        <dbReference type="EMBL" id="CAC5424782.1"/>
    </source>
</evidence>
<protein>
    <recommendedName>
        <fullName evidence="4">HECT domain-containing protein</fullName>
    </recommendedName>
</protein>
<evidence type="ECO:0000259" key="4">
    <source>
        <dbReference type="PROSITE" id="PS50237"/>
    </source>
</evidence>
<dbReference type="InterPro" id="IPR000569">
    <property type="entry name" value="HECT_dom"/>
</dbReference>
<dbReference type="GO" id="GO:0004842">
    <property type="term" value="F:ubiquitin-protein transferase activity"/>
    <property type="evidence" value="ECO:0007669"/>
    <property type="project" value="InterPro"/>
</dbReference>
<feature type="domain" description="HECT" evidence="4">
    <location>
        <begin position="336"/>
        <end position="377"/>
    </location>
</feature>
<dbReference type="EMBL" id="CACVKT020010064">
    <property type="protein sequence ID" value="CAC5424782.1"/>
    <property type="molecule type" value="Genomic_DNA"/>
</dbReference>
<evidence type="ECO:0000256" key="2">
    <source>
        <dbReference type="PROSITE-ProRule" id="PRU00104"/>
    </source>
</evidence>
<feature type="region of interest" description="Disordered" evidence="3">
    <location>
        <begin position="64"/>
        <end position="85"/>
    </location>
</feature>
<evidence type="ECO:0000256" key="1">
    <source>
        <dbReference type="ARBA" id="ARBA00022786"/>
    </source>
</evidence>
<dbReference type="SUPFAM" id="SSF56204">
    <property type="entry name" value="Hect, E3 ligase catalytic domain"/>
    <property type="match status" value="1"/>
</dbReference>
<gene>
    <name evidence="5" type="ORF">MCOR_56658</name>
</gene>
<dbReference type="PROSITE" id="PS50237">
    <property type="entry name" value="HECT"/>
    <property type="match status" value="1"/>
</dbReference>
<feature type="compositionally biased region" description="Polar residues" evidence="3">
    <location>
        <begin position="72"/>
        <end position="85"/>
    </location>
</feature>
<dbReference type="InterPro" id="IPR001660">
    <property type="entry name" value="SAM"/>
</dbReference>
<keyword evidence="6" id="KW-1185">Reference proteome</keyword>
<name>A0A6J8EYD8_MYTCO</name>
<feature type="active site" description="Glycyl thioester intermediate" evidence="2">
    <location>
        <position position="377"/>
    </location>
</feature>
<accession>A0A6J8EYD8</accession>
<dbReference type="CDD" id="cd09487">
    <property type="entry name" value="SAM_superfamily"/>
    <property type="match status" value="1"/>
</dbReference>
<dbReference type="SUPFAM" id="SSF47769">
    <property type="entry name" value="SAM/Pointed domain"/>
    <property type="match status" value="1"/>
</dbReference>
<dbReference type="InterPro" id="IPR035983">
    <property type="entry name" value="Hect_E3_ubiquitin_ligase"/>
</dbReference>
<evidence type="ECO:0000256" key="3">
    <source>
        <dbReference type="SAM" id="MobiDB-lite"/>
    </source>
</evidence>
<keyword evidence="1 2" id="KW-0833">Ubl conjugation pathway</keyword>
<dbReference type="Gene3D" id="1.10.150.50">
    <property type="entry name" value="Transcription Factor, Ets-1"/>
    <property type="match status" value="1"/>
</dbReference>
<dbReference type="InterPro" id="IPR013761">
    <property type="entry name" value="SAM/pointed_sf"/>
</dbReference>
<feature type="region of interest" description="Disordered" evidence="3">
    <location>
        <begin position="102"/>
        <end position="137"/>
    </location>
</feature>
<evidence type="ECO:0000313" key="6">
    <source>
        <dbReference type="Proteomes" id="UP000507470"/>
    </source>
</evidence>
<dbReference type="AlphaFoldDB" id="A0A6J8EYD8"/>
<reference evidence="5 6" key="1">
    <citation type="submission" date="2020-06" db="EMBL/GenBank/DDBJ databases">
        <authorList>
            <person name="Li R."/>
            <person name="Bekaert M."/>
        </authorList>
    </citation>
    <scope>NUCLEOTIDE SEQUENCE [LARGE SCALE GENOMIC DNA]</scope>
    <source>
        <strain evidence="6">wild</strain>
    </source>
</reference>